<dbReference type="InParanoid" id="D6WGA2"/>
<evidence type="ECO:0000256" key="10">
    <source>
        <dbReference type="ARBA" id="ARBA00023170"/>
    </source>
</evidence>
<dbReference type="Proteomes" id="UP000007266">
    <property type="component" value="Linkage group 3"/>
</dbReference>
<keyword evidence="4" id="KW-0716">Sensory transduction</keyword>
<reference evidence="14 15" key="2">
    <citation type="journal article" date="2010" name="Nucleic Acids Res.">
        <title>BeetleBase in 2010: revisions to provide comprehensive genomic information for Tribolium castaneum.</title>
        <authorList>
            <person name="Kim H.S."/>
            <person name="Murphy T."/>
            <person name="Xia J."/>
            <person name="Caragea D."/>
            <person name="Park Y."/>
            <person name="Beeman R.W."/>
            <person name="Lorenzen M.D."/>
            <person name="Butcher S."/>
            <person name="Manak J.R."/>
            <person name="Brown S.J."/>
        </authorList>
    </citation>
    <scope>NUCLEOTIDE SEQUENCE [LARGE SCALE GENOMIC DNA]</scope>
    <source>
        <strain evidence="14 15">Georgia GA2</strain>
    </source>
</reference>
<evidence type="ECO:0000256" key="1">
    <source>
        <dbReference type="ARBA" id="ARBA00004236"/>
    </source>
</evidence>
<dbReference type="GO" id="GO:0007608">
    <property type="term" value="P:sensory perception of smell"/>
    <property type="evidence" value="ECO:0007669"/>
    <property type="project" value="UniProtKB-KW"/>
</dbReference>
<evidence type="ECO:0000256" key="6">
    <source>
        <dbReference type="ARBA" id="ARBA00022725"/>
    </source>
</evidence>
<dbReference type="GO" id="GO:0016020">
    <property type="term" value="C:membrane"/>
    <property type="evidence" value="ECO:0000318"/>
    <property type="project" value="GO_Central"/>
</dbReference>
<dbReference type="AlphaFoldDB" id="D6WGA2"/>
<reference evidence="14 15" key="1">
    <citation type="journal article" date="2008" name="Nature">
        <title>The genome of the model beetle and pest Tribolium castaneum.</title>
        <authorList>
            <consortium name="Tribolium Genome Sequencing Consortium"/>
            <person name="Richards S."/>
            <person name="Gibbs R.A."/>
            <person name="Weinstock G.M."/>
            <person name="Brown S.J."/>
            <person name="Denell R."/>
            <person name="Beeman R.W."/>
            <person name="Gibbs R."/>
            <person name="Beeman R.W."/>
            <person name="Brown S.J."/>
            <person name="Bucher G."/>
            <person name="Friedrich M."/>
            <person name="Grimmelikhuijzen C.J."/>
            <person name="Klingler M."/>
            <person name="Lorenzen M."/>
            <person name="Richards S."/>
            <person name="Roth S."/>
            <person name="Schroder R."/>
            <person name="Tautz D."/>
            <person name="Zdobnov E.M."/>
            <person name="Muzny D."/>
            <person name="Gibbs R.A."/>
            <person name="Weinstock G.M."/>
            <person name="Attaway T."/>
            <person name="Bell S."/>
            <person name="Buhay C.J."/>
            <person name="Chandrabose M.N."/>
            <person name="Chavez D."/>
            <person name="Clerk-Blankenburg K.P."/>
            <person name="Cree A."/>
            <person name="Dao M."/>
            <person name="Davis C."/>
            <person name="Chacko J."/>
            <person name="Dinh H."/>
            <person name="Dugan-Rocha S."/>
            <person name="Fowler G."/>
            <person name="Garner T.T."/>
            <person name="Garnes J."/>
            <person name="Gnirke A."/>
            <person name="Hawes A."/>
            <person name="Hernandez J."/>
            <person name="Hines S."/>
            <person name="Holder M."/>
            <person name="Hume J."/>
            <person name="Jhangiani S.N."/>
            <person name="Joshi V."/>
            <person name="Khan Z.M."/>
            <person name="Jackson L."/>
            <person name="Kovar C."/>
            <person name="Kowis A."/>
            <person name="Lee S."/>
            <person name="Lewis L.R."/>
            <person name="Margolis J."/>
            <person name="Morgan M."/>
            <person name="Nazareth L.V."/>
            <person name="Nguyen N."/>
            <person name="Okwuonu G."/>
            <person name="Parker D."/>
            <person name="Richards S."/>
            <person name="Ruiz S.J."/>
            <person name="Santibanez J."/>
            <person name="Savard J."/>
            <person name="Scherer S.E."/>
            <person name="Schneider B."/>
            <person name="Sodergren E."/>
            <person name="Tautz D."/>
            <person name="Vattahil S."/>
            <person name="Villasana D."/>
            <person name="White C.S."/>
            <person name="Wright R."/>
            <person name="Park Y."/>
            <person name="Beeman R.W."/>
            <person name="Lord J."/>
            <person name="Oppert B."/>
            <person name="Lorenzen M."/>
            <person name="Brown S."/>
            <person name="Wang L."/>
            <person name="Savard J."/>
            <person name="Tautz D."/>
            <person name="Richards S."/>
            <person name="Weinstock G."/>
            <person name="Gibbs R.A."/>
            <person name="Liu Y."/>
            <person name="Worley K."/>
            <person name="Weinstock G."/>
            <person name="Elsik C.G."/>
            <person name="Reese J.T."/>
            <person name="Elhaik E."/>
            <person name="Landan G."/>
            <person name="Graur D."/>
            <person name="Arensburger P."/>
            <person name="Atkinson P."/>
            <person name="Beeman R.W."/>
            <person name="Beidler J."/>
            <person name="Brown S.J."/>
            <person name="Demuth J.P."/>
            <person name="Drury D.W."/>
            <person name="Du Y.Z."/>
            <person name="Fujiwara H."/>
            <person name="Lorenzen M."/>
            <person name="Maselli V."/>
            <person name="Osanai M."/>
            <person name="Park Y."/>
            <person name="Robertson H.M."/>
            <person name="Tu Z."/>
            <person name="Wang J.J."/>
            <person name="Wang S."/>
            <person name="Richards S."/>
            <person name="Song H."/>
            <person name="Zhang L."/>
            <person name="Sodergren E."/>
            <person name="Werner D."/>
            <person name="Stanke M."/>
            <person name="Morgenstern B."/>
            <person name="Solovyev V."/>
            <person name="Kosarev P."/>
            <person name="Brown G."/>
            <person name="Chen H.C."/>
            <person name="Ermolaeva O."/>
            <person name="Hlavina W."/>
            <person name="Kapustin Y."/>
            <person name="Kiryutin B."/>
            <person name="Kitts P."/>
            <person name="Maglott D."/>
            <person name="Pruitt K."/>
            <person name="Sapojnikov V."/>
            <person name="Souvorov A."/>
            <person name="Mackey A.J."/>
            <person name="Waterhouse R.M."/>
            <person name="Wyder S."/>
            <person name="Zdobnov E.M."/>
            <person name="Zdobnov E.M."/>
            <person name="Wyder S."/>
            <person name="Kriventseva E.V."/>
            <person name="Kadowaki T."/>
            <person name="Bork P."/>
            <person name="Aranda M."/>
            <person name="Bao R."/>
            <person name="Beermann A."/>
            <person name="Berns N."/>
            <person name="Bolognesi R."/>
            <person name="Bonneton F."/>
            <person name="Bopp D."/>
            <person name="Brown S.J."/>
            <person name="Bucher G."/>
            <person name="Butts T."/>
            <person name="Chaumot A."/>
            <person name="Denell R.E."/>
            <person name="Ferrier D.E."/>
            <person name="Friedrich M."/>
            <person name="Gordon C.M."/>
            <person name="Jindra M."/>
            <person name="Klingler M."/>
            <person name="Lan Q."/>
            <person name="Lattorff H.M."/>
            <person name="Laudet V."/>
            <person name="von Levetsow C."/>
            <person name="Liu Z."/>
            <person name="Lutz R."/>
            <person name="Lynch J.A."/>
            <person name="da Fonseca R.N."/>
            <person name="Posnien N."/>
            <person name="Reuter R."/>
            <person name="Roth S."/>
            <person name="Savard J."/>
            <person name="Schinko J.B."/>
            <person name="Schmitt C."/>
            <person name="Schoppmeier M."/>
            <person name="Schroder R."/>
            <person name="Shippy T.D."/>
            <person name="Simonnet F."/>
            <person name="Marques-Souza H."/>
            <person name="Tautz D."/>
            <person name="Tomoyasu Y."/>
            <person name="Trauner J."/>
            <person name="Van der Zee M."/>
            <person name="Vervoort M."/>
            <person name="Wittkopp N."/>
            <person name="Wimmer E.A."/>
            <person name="Yang X."/>
            <person name="Jones A.K."/>
            <person name="Sattelle D.B."/>
            <person name="Ebert P.R."/>
            <person name="Nelson D."/>
            <person name="Scott J.G."/>
            <person name="Beeman R.W."/>
            <person name="Muthukrishnan S."/>
            <person name="Kramer K.J."/>
            <person name="Arakane Y."/>
            <person name="Beeman R.W."/>
            <person name="Zhu Q."/>
            <person name="Hogenkamp D."/>
            <person name="Dixit R."/>
            <person name="Oppert B."/>
            <person name="Jiang H."/>
            <person name="Zou Z."/>
            <person name="Marshall J."/>
            <person name="Elpidina E."/>
            <person name="Vinokurov K."/>
            <person name="Oppert C."/>
            <person name="Zou Z."/>
            <person name="Evans J."/>
            <person name="Lu Z."/>
            <person name="Zhao P."/>
            <person name="Sumathipala N."/>
            <person name="Altincicek B."/>
            <person name="Vilcinskas A."/>
            <person name="Williams M."/>
            <person name="Hultmark D."/>
            <person name="Hetru C."/>
            <person name="Jiang H."/>
            <person name="Grimmelikhuijzen C.J."/>
            <person name="Hauser F."/>
            <person name="Cazzamali G."/>
            <person name="Williamson M."/>
            <person name="Park Y."/>
            <person name="Li B."/>
            <person name="Tanaka Y."/>
            <person name="Predel R."/>
            <person name="Neupert S."/>
            <person name="Schachtner J."/>
            <person name="Verleyen P."/>
            <person name="Raible F."/>
            <person name="Bork P."/>
            <person name="Friedrich M."/>
            <person name="Walden K.K."/>
            <person name="Robertson H.M."/>
            <person name="Angeli S."/>
            <person name="Foret S."/>
            <person name="Bucher G."/>
            <person name="Schuetz S."/>
            <person name="Maleszka R."/>
            <person name="Wimmer E.A."/>
            <person name="Beeman R.W."/>
            <person name="Lorenzen M."/>
            <person name="Tomoyasu Y."/>
            <person name="Miller S.C."/>
            <person name="Grossmann D."/>
            <person name="Bucher G."/>
        </authorList>
    </citation>
    <scope>NUCLEOTIDE SEQUENCE [LARGE SCALE GENOMIC DNA]</scope>
    <source>
        <strain evidence="14 15">Georgia GA2</strain>
    </source>
</reference>
<name>D6WGA2_TRICA</name>
<sequence>MGCSCCTIKVLLVCVVISVALLIVSLALAFKVFPDLLESEVNKAVRLEDGTKQYDRFVELPFPVDFKVYLFNVSNPQQVLDGTEKPKLEEIGPFVYKQYRKKTILGKNEEEDTISYTQKETFEFDAEASKPLTEESVVTVLNPALMSIYQLAEDLHLAGAADTCIKQTFENNQGKVFIEANVRKLLFDGFSFCKNTSPGICGLVNDLICAIAATKRNSDLVLPDYSLIFSYLNYKRKPDDGKYTVKRGLTNIEKLGHIVAWNDSLYTKFWGEGTTCSEVKGTDSTLYPPRVTTDSAFYIYSTDICRFVKINYKGEESYKGIDGYLFETSEDTLRSSAPEEDCYCSKLSRDMEGKKSCFLDGVIDMQTCFGVPVLFSFPHFLWADNKYLSAVEGLNPVEEKHKTYLVVEPNTGTPLKGMKRIQLNGVIRPIVGIKSMLQTKRALLPLLWIEEGVSLPQKYVDELKSSYFDKVQIVDGVRYALIVISAILVGAFGIIILRKRSHAKHHV</sequence>
<evidence type="ECO:0000256" key="13">
    <source>
        <dbReference type="SAM" id="Phobius"/>
    </source>
</evidence>
<dbReference type="HOGENOM" id="CLU_019853_1_2_1"/>
<keyword evidence="9" id="KW-1015">Disulfide bond</keyword>
<evidence type="ECO:0000256" key="8">
    <source>
        <dbReference type="ARBA" id="ARBA00023136"/>
    </source>
</evidence>
<protein>
    <recommendedName>
        <fullName evidence="12">Sensory neuron membrane protein 2</fullName>
    </recommendedName>
</protein>
<accession>D6WGA2</accession>
<dbReference type="FunCoup" id="D6WGA2">
    <property type="interactions" value="5"/>
</dbReference>
<feature type="transmembrane region" description="Helical" evidence="13">
    <location>
        <begin position="479"/>
        <end position="497"/>
    </location>
</feature>
<keyword evidence="11" id="KW-0325">Glycoprotein</keyword>
<evidence type="ECO:0000256" key="11">
    <source>
        <dbReference type="ARBA" id="ARBA00023180"/>
    </source>
</evidence>
<dbReference type="eggNOG" id="KOG3776">
    <property type="taxonomic scope" value="Eukaryota"/>
</dbReference>
<dbReference type="GO" id="GO:0005044">
    <property type="term" value="F:scavenger receptor activity"/>
    <property type="evidence" value="ECO:0000318"/>
    <property type="project" value="GO_Central"/>
</dbReference>
<evidence type="ECO:0000313" key="14">
    <source>
        <dbReference type="EMBL" id="EFA01368.1"/>
    </source>
</evidence>
<dbReference type="PRINTS" id="PR01609">
    <property type="entry name" value="CD36FAMILY"/>
</dbReference>
<evidence type="ECO:0000256" key="9">
    <source>
        <dbReference type="ARBA" id="ARBA00023157"/>
    </source>
</evidence>
<dbReference type="EMBL" id="KQ971329">
    <property type="protein sequence ID" value="EFA01368.1"/>
    <property type="molecule type" value="Genomic_DNA"/>
</dbReference>
<dbReference type="PANTHER" id="PTHR11923">
    <property type="entry name" value="SCAVENGER RECEPTOR CLASS B TYPE-1 SR-B1"/>
    <property type="match status" value="1"/>
</dbReference>
<keyword evidence="10" id="KW-0675">Receptor</keyword>
<comment type="similarity">
    <text evidence="2">Belongs to the CD36 family.</text>
</comment>
<gene>
    <name evidence="14" type="primary">AUGUSTUS-3.0.2_10353</name>
    <name evidence="14" type="ORF">TcasGA2_TC010353</name>
</gene>
<keyword evidence="3" id="KW-1003">Cell membrane</keyword>
<dbReference type="PANTHER" id="PTHR11923:SF109">
    <property type="entry name" value="SENSORY NEURON MEMBRANE PROTEIN 2"/>
    <property type="match status" value="1"/>
</dbReference>
<evidence type="ECO:0000256" key="7">
    <source>
        <dbReference type="ARBA" id="ARBA00022989"/>
    </source>
</evidence>
<organism evidence="14 15">
    <name type="scientific">Tribolium castaneum</name>
    <name type="common">Red flour beetle</name>
    <dbReference type="NCBI Taxonomy" id="7070"/>
    <lineage>
        <taxon>Eukaryota</taxon>
        <taxon>Metazoa</taxon>
        <taxon>Ecdysozoa</taxon>
        <taxon>Arthropoda</taxon>
        <taxon>Hexapoda</taxon>
        <taxon>Insecta</taxon>
        <taxon>Pterygota</taxon>
        <taxon>Neoptera</taxon>
        <taxon>Endopterygota</taxon>
        <taxon>Coleoptera</taxon>
        <taxon>Polyphaga</taxon>
        <taxon>Cucujiformia</taxon>
        <taxon>Tenebrionidae</taxon>
        <taxon>Tenebrionidae incertae sedis</taxon>
        <taxon>Tribolium</taxon>
    </lineage>
</organism>
<keyword evidence="6" id="KW-0552">Olfaction</keyword>
<dbReference type="OrthoDB" id="195015at2759"/>
<keyword evidence="7 13" id="KW-1133">Transmembrane helix</keyword>
<evidence type="ECO:0000256" key="12">
    <source>
        <dbReference type="ARBA" id="ARBA00040645"/>
    </source>
</evidence>
<dbReference type="KEGG" id="tca:658533"/>
<keyword evidence="15" id="KW-1185">Reference proteome</keyword>
<keyword evidence="5 13" id="KW-0812">Transmembrane</keyword>
<dbReference type="Pfam" id="PF01130">
    <property type="entry name" value="CD36"/>
    <property type="match status" value="1"/>
</dbReference>
<dbReference type="GO" id="GO:0005886">
    <property type="term" value="C:plasma membrane"/>
    <property type="evidence" value="ECO:0007669"/>
    <property type="project" value="UniProtKB-SubCell"/>
</dbReference>
<evidence type="ECO:0000256" key="3">
    <source>
        <dbReference type="ARBA" id="ARBA00022475"/>
    </source>
</evidence>
<dbReference type="OMA" id="RYINTIP"/>
<dbReference type="PhylomeDB" id="D6WGA2"/>
<evidence type="ECO:0000256" key="2">
    <source>
        <dbReference type="ARBA" id="ARBA00010532"/>
    </source>
</evidence>
<evidence type="ECO:0000256" key="5">
    <source>
        <dbReference type="ARBA" id="ARBA00022692"/>
    </source>
</evidence>
<comment type="subcellular location">
    <subcellularLocation>
        <location evidence="1">Cell membrane</location>
    </subcellularLocation>
</comment>
<keyword evidence="8 13" id="KW-0472">Membrane</keyword>
<evidence type="ECO:0000313" key="15">
    <source>
        <dbReference type="Proteomes" id="UP000007266"/>
    </source>
</evidence>
<proteinExistence type="inferred from homology"/>
<dbReference type="InterPro" id="IPR002159">
    <property type="entry name" value="CD36_fam"/>
</dbReference>
<evidence type="ECO:0000256" key="4">
    <source>
        <dbReference type="ARBA" id="ARBA00022606"/>
    </source>
</evidence>